<dbReference type="STRING" id="75743.A0A401Q0L8"/>
<accession>A0A401Q0L8</accession>
<organism evidence="2 3">
    <name type="scientific">Scyliorhinus torazame</name>
    <name type="common">Cloudy catshark</name>
    <name type="synonym">Catulus torazame</name>
    <dbReference type="NCBI Taxonomy" id="75743"/>
    <lineage>
        <taxon>Eukaryota</taxon>
        <taxon>Metazoa</taxon>
        <taxon>Chordata</taxon>
        <taxon>Craniata</taxon>
        <taxon>Vertebrata</taxon>
        <taxon>Chondrichthyes</taxon>
        <taxon>Elasmobranchii</taxon>
        <taxon>Galeomorphii</taxon>
        <taxon>Galeoidea</taxon>
        <taxon>Carcharhiniformes</taxon>
        <taxon>Scyliorhinidae</taxon>
        <taxon>Scyliorhinus</taxon>
    </lineage>
</organism>
<dbReference type="SUPFAM" id="SSF50974">
    <property type="entry name" value="Nitrous oxide reductase, N-terminal domain"/>
    <property type="match status" value="1"/>
</dbReference>
<gene>
    <name evidence="2" type="ORF">scyTo_0021251</name>
</gene>
<dbReference type="AlphaFoldDB" id="A0A401Q0L8"/>
<dbReference type="EMBL" id="BFAA01018494">
    <property type="protein sequence ID" value="GCB78947.1"/>
    <property type="molecule type" value="Genomic_DNA"/>
</dbReference>
<dbReference type="GO" id="GO:0019005">
    <property type="term" value="C:SCF ubiquitin ligase complex"/>
    <property type="evidence" value="ECO:0007669"/>
    <property type="project" value="InterPro"/>
</dbReference>
<keyword evidence="3" id="KW-1185">Reference proteome</keyword>
<reference evidence="2 3" key="1">
    <citation type="journal article" date="2018" name="Nat. Ecol. Evol.">
        <title>Shark genomes provide insights into elasmobranch evolution and the origin of vertebrates.</title>
        <authorList>
            <person name="Hara Y"/>
            <person name="Yamaguchi K"/>
            <person name="Onimaru K"/>
            <person name="Kadota M"/>
            <person name="Koyanagi M"/>
            <person name="Keeley SD"/>
            <person name="Tatsumi K"/>
            <person name="Tanaka K"/>
            <person name="Motone F"/>
            <person name="Kageyama Y"/>
            <person name="Nozu R"/>
            <person name="Adachi N"/>
            <person name="Nishimura O"/>
            <person name="Nakagawa R"/>
            <person name="Tanegashima C"/>
            <person name="Kiyatake I"/>
            <person name="Matsumoto R"/>
            <person name="Murakumo K"/>
            <person name="Nishida K"/>
            <person name="Terakita A"/>
            <person name="Kuratani S"/>
            <person name="Sato K"/>
            <person name="Hyodo S Kuraku.S."/>
        </authorList>
    </citation>
    <scope>NUCLEOTIDE SEQUENCE [LARGE SCALE GENOMIC DNA]</scope>
</reference>
<evidence type="ECO:0000313" key="2">
    <source>
        <dbReference type="EMBL" id="GCB78947.1"/>
    </source>
</evidence>
<dbReference type="GO" id="GO:0016567">
    <property type="term" value="P:protein ubiquitination"/>
    <property type="evidence" value="ECO:0007669"/>
    <property type="project" value="InterPro"/>
</dbReference>
<protein>
    <submittedName>
        <fullName evidence="2">Uncharacterized protein</fullName>
    </submittedName>
</protein>
<dbReference type="InterPro" id="IPR042508">
    <property type="entry name" value="FBXW5"/>
</dbReference>
<dbReference type="GO" id="GO:0080008">
    <property type="term" value="C:Cul4-RING E3 ubiquitin ligase complex"/>
    <property type="evidence" value="ECO:0007669"/>
    <property type="project" value="InterPro"/>
</dbReference>
<dbReference type="Proteomes" id="UP000288216">
    <property type="component" value="Unassembled WGS sequence"/>
</dbReference>
<dbReference type="PANTHER" id="PTHR20995:SF17">
    <property type="entry name" value="F-BOX_WD REPEAT-CONTAINING PROTEIN 5"/>
    <property type="match status" value="1"/>
</dbReference>
<dbReference type="PANTHER" id="PTHR20995">
    <property type="entry name" value="F-BOX/WD REPEAT-CONTAINING PROTEIN 5"/>
    <property type="match status" value="1"/>
</dbReference>
<feature type="non-terminal residue" evidence="2">
    <location>
        <position position="1"/>
    </location>
</feature>
<sequence>DIESENINVVKRLFQLQNLNASTIRTVMVADCSRHDSPDLLLDTEDELSSPAPRVFDLGSDSEGDVCSKLKQRSEKPDEAMVSSLDSEQREGNVVSAGEQPPMDERQIEARVAQLFLQAKTKPADTALLSEQQTTQDKKYLIFTTGVLTYTPHQIGIKQILPHHMTTSGPVLGEERSSNEFFDALDYTIDVHGHIIGMGLSPDHRYLYVNSRAWPKGCVISDPMNPPPIAEEIDIHVFDLKTMREVTQTLRAHTAYTPNDECFFIFLDVSRDYVAR</sequence>
<feature type="compositionally biased region" description="Basic and acidic residues" evidence="1">
    <location>
        <begin position="66"/>
        <end position="79"/>
    </location>
</feature>
<dbReference type="OrthoDB" id="192402at2759"/>
<evidence type="ECO:0000256" key="1">
    <source>
        <dbReference type="SAM" id="MobiDB-lite"/>
    </source>
</evidence>
<proteinExistence type="predicted"/>
<evidence type="ECO:0000313" key="3">
    <source>
        <dbReference type="Proteomes" id="UP000288216"/>
    </source>
</evidence>
<feature type="region of interest" description="Disordered" evidence="1">
    <location>
        <begin position="51"/>
        <end position="100"/>
    </location>
</feature>
<name>A0A401Q0L8_SCYTO</name>
<comment type="caution">
    <text evidence="2">The sequence shown here is derived from an EMBL/GenBank/DDBJ whole genome shotgun (WGS) entry which is preliminary data.</text>
</comment>
<dbReference type="InterPro" id="IPR011045">
    <property type="entry name" value="N2O_reductase_N"/>
</dbReference>